<feature type="transmembrane region" description="Helical" evidence="2">
    <location>
        <begin position="163"/>
        <end position="182"/>
    </location>
</feature>
<feature type="transmembrane region" description="Helical" evidence="2">
    <location>
        <begin position="67"/>
        <end position="87"/>
    </location>
</feature>
<feature type="transmembrane region" description="Helical" evidence="2">
    <location>
        <begin position="212"/>
        <end position="232"/>
    </location>
</feature>
<dbReference type="GO" id="GO:0016747">
    <property type="term" value="F:acyltransferase activity, transferring groups other than amino-acyl groups"/>
    <property type="evidence" value="ECO:0007669"/>
    <property type="project" value="InterPro"/>
</dbReference>
<evidence type="ECO:0000313" key="4">
    <source>
        <dbReference type="EMBL" id="EXG82447.1"/>
    </source>
</evidence>
<dbReference type="AlphaFoldDB" id="A0A010ZZ05"/>
<evidence type="ECO:0000256" key="2">
    <source>
        <dbReference type="SAM" id="Phobius"/>
    </source>
</evidence>
<feature type="transmembrane region" description="Helical" evidence="2">
    <location>
        <begin position="318"/>
        <end position="337"/>
    </location>
</feature>
<keyword evidence="5" id="KW-1185">Reference proteome</keyword>
<feature type="transmembrane region" description="Helical" evidence="2">
    <location>
        <begin position="244"/>
        <end position="263"/>
    </location>
</feature>
<evidence type="ECO:0000313" key="5">
    <source>
        <dbReference type="Proteomes" id="UP000021053"/>
    </source>
</evidence>
<keyword evidence="2" id="KW-1133">Transmembrane helix</keyword>
<keyword evidence="2" id="KW-0472">Membrane</keyword>
<feature type="transmembrane region" description="Helical" evidence="2">
    <location>
        <begin position="108"/>
        <end position="127"/>
    </location>
</feature>
<accession>A0A010ZZ05</accession>
<dbReference type="HOGENOM" id="CLU_038663_1_0_11"/>
<feature type="transmembrane region" description="Helical" evidence="2">
    <location>
        <begin position="278"/>
        <end position="297"/>
    </location>
</feature>
<dbReference type="Pfam" id="PF01757">
    <property type="entry name" value="Acyl_transf_3"/>
    <property type="match status" value="1"/>
</dbReference>
<sequence length="497" mass="53714">MARTRQHRPRPSLRVPSGVSDALVRLSTPRPVATPPAAAPRRELYLDALRTAAIVRVVTYHAFGGSWLSWVFPAMGIMFALAGGLMVRSLDRQPPLTVVRNRFRRLLPALWLFGAIMVPLMLVHGWADDEDSPLSRPGLLFWVVPVFDPPGSTWGADATAPLWYLRTYLWLVALSPLLLGAFRRWPLPTLLAPLTIVVAAAFGLVPDQNHGQLWDLLVSLGMFAPCWMLGFAHRTGALRRIPKSALLGVAAVCAAAATGWALTHPGDDPGATYDLNEIPLADALWSIAFVLPLLRFAPDASRIGRTPVLGRVVTLVNNRAVTIYLWHNVMIGLSFVLEDTIESVFPGAAPLTGNAVWNYAVIWVLVAICVVVFGWVEDLAAGRTPRLFPVGPSAARRHPERAHVTASPESTTAARAQVQPVTPVRAIGIAGDQTRIAPHLFGAREVAWSPHPNQMFRPGSHPAHHGDPSSGDLPDPPTTGQVVAPGLRGGAATPRPE</sequence>
<proteinExistence type="predicted"/>
<keyword evidence="4" id="KW-0808">Transferase</keyword>
<feature type="transmembrane region" description="Helical" evidence="2">
    <location>
        <begin position="357"/>
        <end position="376"/>
    </location>
</feature>
<dbReference type="InterPro" id="IPR002656">
    <property type="entry name" value="Acyl_transf_3_dom"/>
</dbReference>
<reference evidence="4 5" key="1">
    <citation type="submission" date="2013-07" db="EMBL/GenBank/DDBJ databases">
        <authorList>
            <consortium name="DOE Joint Genome Institute"/>
            <person name="Eisen J."/>
            <person name="Huntemann M."/>
            <person name="Han J."/>
            <person name="Chen A."/>
            <person name="Kyrpides N."/>
            <person name="Mavromatis K."/>
            <person name="Markowitz V."/>
            <person name="Palaniappan K."/>
            <person name="Ivanova N."/>
            <person name="Schaumberg A."/>
            <person name="Pati A."/>
            <person name="Liolios K."/>
            <person name="Nordberg H.P."/>
            <person name="Cantor M.N."/>
            <person name="Hua S.X."/>
            <person name="Woyke T."/>
        </authorList>
    </citation>
    <scope>NUCLEOTIDE SEQUENCE [LARGE SCALE GENOMIC DNA]</scope>
    <source>
        <strain evidence="4 5">DSM 44712</strain>
    </source>
</reference>
<comment type="caution">
    <text evidence="4">The sequence shown here is derived from an EMBL/GenBank/DDBJ whole genome shotgun (WGS) entry which is preliminary data.</text>
</comment>
<feature type="transmembrane region" description="Helical" evidence="2">
    <location>
        <begin position="189"/>
        <end position="206"/>
    </location>
</feature>
<keyword evidence="2" id="KW-0812">Transmembrane</keyword>
<feature type="region of interest" description="Disordered" evidence="1">
    <location>
        <begin position="450"/>
        <end position="497"/>
    </location>
</feature>
<keyword evidence="4" id="KW-0012">Acyltransferase</keyword>
<organism evidence="4 5">
    <name type="scientific">Cryptosporangium arvum DSM 44712</name>
    <dbReference type="NCBI Taxonomy" id="927661"/>
    <lineage>
        <taxon>Bacteria</taxon>
        <taxon>Bacillati</taxon>
        <taxon>Actinomycetota</taxon>
        <taxon>Actinomycetes</taxon>
        <taxon>Cryptosporangiales</taxon>
        <taxon>Cryptosporangiaceae</taxon>
        <taxon>Cryptosporangium</taxon>
    </lineage>
</organism>
<dbReference type="EMBL" id="JFBT01000001">
    <property type="protein sequence ID" value="EXG82447.1"/>
    <property type="molecule type" value="Genomic_DNA"/>
</dbReference>
<feature type="domain" description="Acyltransferase 3" evidence="3">
    <location>
        <begin position="44"/>
        <end position="375"/>
    </location>
</feature>
<evidence type="ECO:0000256" key="1">
    <source>
        <dbReference type="SAM" id="MobiDB-lite"/>
    </source>
</evidence>
<dbReference type="Proteomes" id="UP000021053">
    <property type="component" value="Unassembled WGS sequence"/>
</dbReference>
<dbReference type="PATRIC" id="fig|927661.3.peg.3594"/>
<evidence type="ECO:0000259" key="3">
    <source>
        <dbReference type="Pfam" id="PF01757"/>
    </source>
</evidence>
<feature type="region of interest" description="Disordered" evidence="1">
    <location>
        <begin position="390"/>
        <end position="418"/>
    </location>
</feature>
<gene>
    <name evidence="4" type="ORF">CryarDRAFT_3632</name>
</gene>
<protein>
    <submittedName>
        <fullName evidence="4">Putative acyltransferase</fullName>
    </submittedName>
</protein>
<name>A0A010ZZ05_9ACTN</name>